<dbReference type="AlphaFoldDB" id="A0A226ET31"/>
<sequence>MDPKILVSAILLLLATPSLTRRAQSGRGQEIIGPIDFDCPQNGVYPNPDDCSQYIECWMQDANLWQCTDLMLFDLTYNGCNYAQYVHCQERPRPTNVPSPNTTPSTIPTTTSNVTTTTTPRPPEDFDCPSDGTFAHEERCEYYWTCWAGVAELIHCQLDYLFDRVYMGCNFPELTDCDHRLRPNGSATTTARTTTTRVTTVPTTRETTPFDPTATTVPTTTRTPGGEFECPPGVEGDFPDPEDCGAFYTCVGGIPYHNFCPDGLHFNPITDSCDYPDNVDCMDRPSK</sequence>
<dbReference type="OMA" id="HRPCANH"/>
<evidence type="ECO:0000256" key="6">
    <source>
        <dbReference type="SAM" id="MobiDB-lite"/>
    </source>
</evidence>
<evidence type="ECO:0000313" key="9">
    <source>
        <dbReference type="EMBL" id="OXA60772.1"/>
    </source>
</evidence>
<keyword evidence="3" id="KW-0677">Repeat</keyword>
<dbReference type="EMBL" id="LNIX01000002">
    <property type="protein sequence ID" value="OXA60772.1"/>
    <property type="molecule type" value="Genomic_DNA"/>
</dbReference>
<feature type="region of interest" description="Disordered" evidence="6">
    <location>
        <begin position="93"/>
        <end position="128"/>
    </location>
</feature>
<evidence type="ECO:0000256" key="4">
    <source>
        <dbReference type="ARBA" id="ARBA00023157"/>
    </source>
</evidence>
<gene>
    <name evidence="9" type="ORF">Fcan01_04788</name>
</gene>
<feature type="compositionally biased region" description="Low complexity" evidence="6">
    <location>
        <begin position="203"/>
        <end position="224"/>
    </location>
</feature>
<feature type="signal peptide" evidence="7">
    <location>
        <begin position="1"/>
        <end position="20"/>
    </location>
</feature>
<dbReference type="PROSITE" id="PS50940">
    <property type="entry name" value="CHIT_BIND_II"/>
    <property type="match status" value="3"/>
</dbReference>
<dbReference type="Pfam" id="PF01607">
    <property type="entry name" value="CBM_14"/>
    <property type="match status" value="3"/>
</dbReference>
<accession>A0A226ET31</accession>
<comment type="caution">
    <text evidence="9">The sequence shown here is derived from an EMBL/GenBank/DDBJ whole genome shotgun (WGS) entry which is preliminary data.</text>
</comment>
<evidence type="ECO:0000313" key="10">
    <source>
        <dbReference type="Proteomes" id="UP000198287"/>
    </source>
</evidence>
<keyword evidence="1" id="KW-0147">Chitin-binding</keyword>
<feature type="chain" id="PRO_5012782074" evidence="7">
    <location>
        <begin position="21"/>
        <end position="287"/>
    </location>
</feature>
<feature type="domain" description="Chitin-binding type-2" evidence="8">
    <location>
        <begin position="227"/>
        <end position="283"/>
    </location>
</feature>
<reference evidence="9 10" key="1">
    <citation type="submission" date="2015-12" db="EMBL/GenBank/DDBJ databases">
        <title>The genome of Folsomia candida.</title>
        <authorList>
            <person name="Faddeeva A."/>
            <person name="Derks M.F."/>
            <person name="Anvar Y."/>
            <person name="Smit S."/>
            <person name="Van Straalen N."/>
            <person name="Roelofs D."/>
        </authorList>
    </citation>
    <scope>NUCLEOTIDE SEQUENCE [LARGE SCALE GENOMIC DNA]</scope>
    <source>
        <strain evidence="9 10">VU population</strain>
        <tissue evidence="9">Whole body</tissue>
    </source>
</reference>
<keyword evidence="10" id="KW-1185">Reference proteome</keyword>
<dbReference type="SMART" id="SM00494">
    <property type="entry name" value="ChtBD2"/>
    <property type="match status" value="3"/>
</dbReference>
<feature type="compositionally biased region" description="Low complexity" evidence="6">
    <location>
        <begin position="94"/>
        <end position="119"/>
    </location>
</feature>
<evidence type="ECO:0000256" key="2">
    <source>
        <dbReference type="ARBA" id="ARBA00022729"/>
    </source>
</evidence>
<evidence type="ECO:0000256" key="7">
    <source>
        <dbReference type="SAM" id="SignalP"/>
    </source>
</evidence>
<feature type="region of interest" description="Disordered" evidence="6">
    <location>
        <begin position="203"/>
        <end position="227"/>
    </location>
</feature>
<dbReference type="GO" id="GO:0008061">
    <property type="term" value="F:chitin binding"/>
    <property type="evidence" value="ECO:0007669"/>
    <property type="project" value="UniProtKB-KW"/>
</dbReference>
<dbReference type="GO" id="GO:0005576">
    <property type="term" value="C:extracellular region"/>
    <property type="evidence" value="ECO:0007669"/>
    <property type="project" value="InterPro"/>
</dbReference>
<dbReference type="PANTHER" id="PTHR23301:SF97">
    <property type="entry name" value="RE09177P"/>
    <property type="match status" value="1"/>
</dbReference>
<keyword evidence="4" id="KW-1015">Disulfide bond</keyword>
<evidence type="ECO:0000256" key="3">
    <source>
        <dbReference type="ARBA" id="ARBA00022737"/>
    </source>
</evidence>
<dbReference type="Gene3D" id="2.170.140.10">
    <property type="entry name" value="Chitin binding domain"/>
    <property type="match status" value="3"/>
</dbReference>
<keyword evidence="2 7" id="KW-0732">Signal</keyword>
<dbReference type="Proteomes" id="UP000198287">
    <property type="component" value="Unassembled WGS sequence"/>
</dbReference>
<feature type="domain" description="Chitin-binding type-2" evidence="8">
    <location>
        <begin position="125"/>
        <end position="179"/>
    </location>
</feature>
<feature type="domain" description="Chitin-binding type-2" evidence="8">
    <location>
        <begin position="36"/>
        <end position="90"/>
    </location>
</feature>
<evidence type="ECO:0000256" key="5">
    <source>
        <dbReference type="ARBA" id="ARBA00023180"/>
    </source>
</evidence>
<keyword evidence="5" id="KW-0325">Glycoprotein</keyword>
<proteinExistence type="predicted"/>
<dbReference type="InterPro" id="IPR002557">
    <property type="entry name" value="Chitin-bd_dom"/>
</dbReference>
<dbReference type="PANTHER" id="PTHR23301">
    <property type="entry name" value="CHITIN BINDING PERITROPHIN-A"/>
    <property type="match status" value="1"/>
</dbReference>
<dbReference type="InterPro" id="IPR036508">
    <property type="entry name" value="Chitin-bd_dom_sf"/>
</dbReference>
<dbReference type="OrthoDB" id="6020543at2759"/>
<dbReference type="SUPFAM" id="SSF57625">
    <property type="entry name" value="Invertebrate chitin-binding proteins"/>
    <property type="match status" value="3"/>
</dbReference>
<name>A0A226ET31_FOLCA</name>
<dbReference type="InterPro" id="IPR051940">
    <property type="entry name" value="Chitin_bind-dev_reg"/>
</dbReference>
<protein>
    <submittedName>
        <fullName evidence="9">Putative chitinase 3</fullName>
    </submittedName>
</protein>
<evidence type="ECO:0000256" key="1">
    <source>
        <dbReference type="ARBA" id="ARBA00022669"/>
    </source>
</evidence>
<evidence type="ECO:0000259" key="8">
    <source>
        <dbReference type="PROSITE" id="PS50940"/>
    </source>
</evidence>
<organism evidence="9 10">
    <name type="scientific">Folsomia candida</name>
    <name type="common">Springtail</name>
    <dbReference type="NCBI Taxonomy" id="158441"/>
    <lineage>
        <taxon>Eukaryota</taxon>
        <taxon>Metazoa</taxon>
        <taxon>Ecdysozoa</taxon>
        <taxon>Arthropoda</taxon>
        <taxon>Hexapoda</taxon>
        <taxon>Collembola</taxon>
        <taxon>Entomobryomorpha</taxon>
        <taxon>Isotomoidea</taxon>
        <taxon>Isotomidae</taxon>
        <taxon>Proisotominae</taxon>
        <taxon>Folsomia</taxon>
    </lineage>
</organism>